<dbReference type="Pfam" id="PF14417">
    <property type="entry name" value="MEDS"/>
    <property type="match status" value="1"/>
</dbReference>
<sequence>MPNWEKEIKNIDLLSQGDHAVLFYEKNSDCLNSVRDFVINSLKENQKCYYIDQEENQELLLAELKNTDLDLEKYLETGQFLCLKKEEIYGTPSNFNAQKMLNLLEESVILAENEGYSGLSITGELTGVVDFSGGKEEIIKYEWQLNDRIFKKYPVTALCRYNINQFDNQIIKAAVELHDYIVWRGELHENPYYIDPEGYRQNKIEEYEIKSWLKNISEYQKKESLYRKAINQSQKRYLRLFNNSPVGIIKTTSRGKVLHINQRMAKIAGYDSVYEVIKKYDNLGTEFYVNFERRNDFLTELRNNDEVENFEFKAKKKNGEHIWLNMNAKIIKRNNDGSFIIEGFVFDISEKKEYEKEIKRRKEELSASNQQLQAYNEEIMSMNEELEDSFKELADLNNRFEKMISLVSDIENLSTISEEEFLSKILKQAVTIIPEAAAGSVYTFGQENVQFVDCIGYDLGNLKQNEIKNEAFYNYNSAIETMTAAEIKARNKQYMQPEDFESLKAESLDKIKEIMYFDLELNGEKKAGVTLDIKADSTNTFTINSKKIFRAFYNIASSFYKLKEYNLLQNNFTREIISSTIKMLEMYDLYTRGHSENVAELAVQIAEEMGLSQNIVDNIYWTGLVHDIGKMLIPLEVLNKEGKLSKSEYELIKEHPVLGSNALKSSSSLKQLADYVRYHHERWDGRGYPDGLKGDQIPIESQVICAADAWDAMRSKRTYREPLTFNHALAEIKDNKGLQFAPDVAEALINVLEI</sequence>
<evidence type="ECO:0000313" key="6">
    <source>
        <dbReference type="EMBL" id="SIR29683.1"/>
    </source>
</evidence>
<dbReference type="InterPro" id="IPR035965">
    <property type="entry name" value="PAS-like_dom_sf"/>
</dbReference>
<evidence type="ECO:0000313" key="7">
    <source>
        <dbReference type="Proteomes" id="UP000185669"/>
    </source>
</evidence>
<dbReference type="PROSITE" id="PS50112">
    <property type="entry name" value="PAS"/>
    <property type="match status" value="1"/>
</dbReference>
<dbReference type="PANTHER" id="PTHR43155">
    <property type="entry name" value="CYCLIC DI-GMP PHOSPHODIESTERASE PA4108-RELATED"/>
    <property type="match status" value="1"/>
</dbReference>
<dbReference type="PROSITE" id="PS51831">
    <property type="entry name" value="HD"/>
    <property type="match status" value="1"/>
</dbReference>
<keyword evidence="1" id="KW-0175">Coiled coil</keyword>
<dbReference type="OrthoDB" id="9804747at2"/>
<evidence type="ECO:0000259" key="4">
    <source>
        <dbReference type="PROSITE" id="PS51831"/>
    </source>
</evidence>
<dbReference type="PROSITE" id="PS50113">
    <property type="entry name" value="PAC"/>
    <property type="match status" value="1"/>
</dbReference>
<feature type="coiled-coil region" evidence="1">
    <location>
        <begin position="351"/>
        <end position="403"/>
    </location>
</feature>
<dbReference type="Gene3D" id="1.10.3210.10">
    <property type="entry name" value="Hypothetical protein af1432"/>
    <property type="match status" value="1"/>
</dbReference>
<dbReference type="InterPro" id="IPR006674">
    <property type="entry name" value="HD_domain"/>
</dbReference>
<organism evidence="6 7">
    <name type="scientific">Halanaerobium kushneri</name>
    <dbReference type="NCBI Taxonomy" id="56779"/>
    <lineage>
        <taxon>Bacteria</taxon>
        <taxon>Bacillati</taxon>
        <taxon>Bacillota</taxon>
        <taxon>Clostridia</taxon>
        <taxon>Halanaerobiales</taxon>
        <taxon>Halanaerobiaceae</taxon>
        <taxon>Halanaerobium</taxon>
    </lineage>
</organism>
<dbReference type="AlphaFoldDB" id="A0A1N6ZS06"/>
<protein>
    <submittedName>
        <fullName evidence="6">PAS domain S-box-containing protein/HDIG domain-containing protein</fullName>
    </submittedName>
</protein>
<dbReference type="EMBL" id="FTNC01000019">
    <property type="protein sequence ID" value="SIR29683.1"/>
    <property type="molecule type" value="Genomic_DNA"/>
</dbReference>
<dbReference type="RefSeq" id="WP_076545633.1">
    <property type="nucleotide sequence ID" value="NZ_FTNC01000019.1"/>
</dbReference>
<feature type="domain" description="PAS" evidence="2">
    <location>
        <begin position="233"/>
        <end position="270"/>
    </location>
</feature>
<evidence type="ECO:0000259" key="3">
    <source>
        <dbReference type="PROSITE" id="PS50113"/>
    </source>
</evidence>
<feature type="domain" description="HD-GYP" evidence="5">
    <location>
        <begin position="569"/>
        <end position="754"/>
    </location>
</feature>
<dbReference type="InterPro" id="IPR000014">
    <property type="entry name" value="PAS"/>
</dbReference>
<evidence type="ECO:0000259" key="5">
    <source>
        <dbReference type="PROSITE" id="PS51832"/>
    </source>
</evidence>
<name>A0A1N6ZS06_9FIRM</name>
<dbReference type="STRING" id="56779.SAMN05421834_11930"/>
<dbReference type="NCBIfam" id="TIGR00229">
    <property type="entry name" value="sensory_box"/>
    <property type="match status" value="1"/>
</dbReference>
<keyword evidence="7" id="KW-1185">Reference proteome</keyword>
<dbReference type="Proteomes" id="UP000185669">
    <property type="component" value="Unassembled WGS sequence"/>
</dbReference>
<dbReference type="InterPro" id="IPR003607">
    <property type="entry name" value="HD/PDEase_dom"/>
</dbReference>
<evidence type="ECO:0000259" key="2">
    <source>
        <dbReference type="PROSITE" id="PS50112"/>
    </source>
</evidence>
<dbReference type="SUPFAM" id="SSF55785">
    <property type="entry name" value="PYP-like sensor domain (PAS domain)"/>
    <property type="match status" value="1"/>
</dbReference>
<dbReference type="InterPro" id="IPR000700">
    <property type="entry name" value="PAS-assoc_C"/>
</dbReference>
<dbReference type="InterPro" id="IPR025847">
    <property type="entry name" value="MEDS_domain"/>
</dbReference>
<dbReference type="CDD" id="cd00130">
    <property type="entry name" value="PAS"/>
    <property type="match status" value="1"/>
</dbReference>
<dbReference type="Pfam" id="PF13426">
    <property type="entry name" value="PAS_9"/>
    <property type="match status" value="1"/>
</dbReference>
<dbReference type="SUPFAM" id="SSF109604">
    <property type="entry name" value="HD-domain/PDEase-like"/>
    <property type="match status" value="1"/>
</dbReference>
<reference evidence="7" key="1">
    <citation type="submission" date="2017-01" db="EMBL/GenBank/DDBJ databases">
        <authorList>
            <person name="Varghese N."/>
            <person name="Submissions S."/>
        </authorList>
    </citation>
    <scope>NUCLEOTIDE SEQUENCE [LARGE SCALE GENOMIC DNA]</scope>
    <source>
        <strain evidence="7">ATCC 700103</strain>
    </source>
</reference>
<dbReference type="PROSITE" id="PS51832">
    <property type="entry name" value="HD_GYP"/>
    <property type="match status" value="1"/>
</dbReference>
<dbReference type="Gene3D" id="3.30.450.20">
    <property type="entry name" value="PAS domain"/>
    <property type="match status" value="1"/>
</dbReference>
<dbReference type="CDD" id="cd00077">
    <property type="entry name" value="HDc"/>
    <property type="match status" value="1"/>
</dbReference>
<dbReference type="Pfam" id="PF13487">
    <property type="entry name" value="HD_5"/>
    <property type="match status" value="1"/>
</dbReference>
<evidence type="ECO:0000256" key="1">
    <source>
        <dbReference type="SAM" id="Coils"/>
    </source>
</evidence>
<gene>
    <name evidence="6" type="ORF">SAMN05421834_11930</name>
</gene>
<feature type="domain" description="PAC" evidence="3">
    <location>
        <begin position="308"/>
        <end position="360"/>
    </location>
</feature>
<dbReference type="InterPro" id="IPR037522">
    <property type="entry name" value="HD_GYP_dom"/>
</dbReference>
<feature type="domain" description="HD" evidence="4">
    <location>
        <begin position="591"/>
        <end position="713"/>
    </location>
</feature>
<dbReference type="SMART" id="SM00471">
    <property type="entry name" value="HDc"/>
    <property type="match status" value="1"/>
</dbReference>
<proteinExistence type="predicted"/>
<accession>A0A1N6ZS06</accession>